<comment type="similarity">
    <text evidence="1">Belongs to the UPF0312 family.</text>
</comment>
<dbReference type="EMBL" id="CCEH01000013">
    <property type="protein sequence ID" value="CDR28488.1"/>
    <property type="molecule type" value="Genomic_DNA"/>
</dbReference>
<dbReference type="AlphaFoldDB" id="A0A077UMI0"/>
<accession>A0A077UMI0</accession>
<dbReference type="SMR" id="A0A077UMI0"/>
<dbReference type="SMART" id="SM00867">
    <property type="entry name" value="YceI"/>
    <property type="match status" value="1"/>
</dbReference>
<reference evidence="3 4" key="1">
    <citation type="submission" date="2014-05" db="EMBL/GenBank/DDBJ databases">
        <authorList>
            <person name="Aslett A.Martin."/>
            <person name="De Silva Nishadi"/>
        </authorList>
    </citation>
    <scope>NUCLEOTIDE SEQUENCE [LARGE SCALE GENOMIC DNA]</scope>
</reference>
<evidence type="ECO:0000256" key="1">
    <source>
        <dbReference type="ARBA" id="ARBA00008812"/>
    </source>
</evidence>
<feature type="domain" description="Lipid/polyisoprenoid-binding YceI-like" evidence="2">
    <location>
        <begin position="3"/>
        <end position="168"/>
    </location>
</feature>
<dbReference type="PANTHER" id="PTHR34406:SF1">
    <property type="entry name" value="PROTEIN YCEI"/>
    <property type="match status" value="1"/>
</dbReference>
<proteinExistence type="inferred from homology"/>
<dbReference type="PANTHER" id="PTHR34406">
    <property type="entry name" value="PROTEIN YCEI"/>
    <property type="match status" value="1"/>
</dbReference>
<dbReference type="Proteomes" id="UP000044616">
    <property type="component" value="Unassembled WGS sequence"/>
</dbReference>
<accession>A0A0H2A9F2</accession>
<evidence type="ECO:0000259" key="2">
    <source>
        <dbReference type="SMART" id="SM00867"/>
    </source>
</evidence>
<dbReference type="InterPro" id="IPR036761">
    <property type="entry name" value="TTHA0802/YceI-like_sf"/>
</dbReference>
<evidence type="ECO:0000313" key="3">
    <source>
        <dbReference type="EMBL" id="CDR28488.1"/>
    </source>
</evidence>
<gene>
    <name evidence="3" type="ORF">ERS140147_01623</name>
</gene>
<evidence type="ECO:0000313" key="4">
    <source>
        <dbReference type="Proteomes" id="UP000044616"/>
    </source>
</evidence>
<dbReference type="Pfam" id="PF04264">
    <property type="entry name" value="YceI"/>
    <property type="match status" value="1"/>
</dbReference>
<dbReference type="PATRIC" id="fig|1280.10758.peg.2453"/>
<dbReference type="SUPFAM" id="SSF101874">
    <property type="entry name" value="YceI-like"/>
    <property type="match status" value="1"/>
</dbReference>
<dbReference type="RefSeq" id="WP_000181131.1">
    <property type="nucleotide sequence ID" value="NZ_CCEG01000011.1"/>
</dbReference>
<dbReference type="Gene3D" id="2.40.128.110">
    <property type="entry name" value="Lipid/polyisoprenoid-binding, YceI-like"/>
    <property type="match status" value="1"/>
</dbReference>
<sequence length="171" mass="18627">MTNFTFDGAHSSLEFQIKHLMVSKVKGSFDQFDVAVEGDINDFSTLKATATIIPSSINTKNEARDNHLKSGDFFGTDEFDKITFVTKSVSESKVVGDLTIKGITNEETFDVEFNGVSKNPMDGSQVTGVIVTGTINRENYGINFNQALETGGVMLGKDVKFEASAEFSISE</sequence>
<name>A0A077UMI0_9STAP</name>
<organism evidence="3 4">
    <name type="scientific">Staphylococcus schweitzeri</name>
    <dbReference type="NCBI Taxonomy" id="1654388"/>
    <lineage>
        <taxon>Bacteria</taxon>
        <taxon>Bacillati</taxon>
        <taxon>Bacillota</taxon>
        <taxon>Bacilli</taxon>
        <taxon>Bacillales</taxon>
        <taxon>Staphylococcaceae</taxon>
        <taxon>Staphylococcus</taxon>
    </lineage>
</organism>
<protein>
    <submittedName>
        <fullName evidence="3">YceI-like domain protein</fullName>
    </submittedName>
</protein>
<dbReference type="GeneID" id="66840895"/>
<dbReference type="InterPro" id="IPR007372">
    <property type="entry name" value="Lipid/polyisoprenoid-bd_YceI"/>
</dbReference>